<gene>
    <name evidence="3" type="ORF">ACRB68_65750</name>
</gene>
<dbReference type="RefSeq" id="WP_194293551.1">
    <property type="nucleotide sequence ID" value="NZ_WEGH01000005.1"/>
</dbReference>
<dbReference type="AlphaFoldDB" id="A0A7K0C534"/>
<feature type="chain" id="PRO_5038646281" description="Lipoprotein" evidence="2">
    <location>
        <begin position="27"/>
        <end position="141"/>
    </location>
</feature>
<name>A0A7K0C534_9ACTN</name>
<sequence>MSKRARPTVPLVCAALAAALTLTACGGGEKKKEDAAPAGPPTTMAPMPKVQPAQVKALVGRWVGVNKDYFEFQRDGAGVWMKDKQQLWKGQAIPDGTDKYRFSWEGGDPQAASYWGVKVTDNGAKLVFAGTNQSYTKSKAK</sequence>
<dbReference type="EMBL" id="WEGH01000005">
    <property type="protein sequence ID" value="MQY08466.1"/>
    <property type="molecule type" value="Genomic_DNA"/>
</dbReference>
<proteinExistence type="predicted"/>
<reference evidence="3 4" key="1">
    <citation type="submission" date="2019-10" db="EMBL/GenBank/DDBJ databases">
        <title>Actinomadura rubteroloni sp. nov. and Actinomadura macrotermitis sp. nov., isolated from the gut of fungus growing-termite Macrotermes natalensis.</title>
        <authorList>
            <person name="Benndorf R."/>
            <person name="Martin K."/>
            <person name="Kuefner M."/>
            <person name="De Beer W."/>
            <person name="Kaster A.-K."/>
            <person name="Vollmers J."/>
            <person name="Poulsen M."/>
            <person name="Beemelmanns C."/>
        </authorList>
    </citation>
    <scope>NUCLEOTIDE SEQUENCE [LARGE SCALE GENOMIC DNA]</scope>
    <source>
        <strain evidence="3 4">RB68</strain>
    </source>
</reference>
<protein>
    <recommendedName>
        <fullName evidence="5">Lipoprotein</fullName>
    </recommendedName>
</protein>
<feature type="region of interest" description="Disordered" evidence="1">
    <location>
        <begin position="28"/>
        <end position="49"/>
    </location>
</feature>
<accession>A0A7K0C534</accession>
<comment type="caution">
    <text evidence="3">The sequence shown here is derived from an EMBL/GenBank/DDBJ whole genome shotgun (WGS) entry which is preliminary data.</text>
</comment>
<dbReference type="PROSITE" id="PS51257">
    <property type="entry name" value="PROKAR_LIPOPROTEIN"/>
    <property type="match status" value="1"/>
</dbReference>
<keyword evidence="2" id="KW-0732">Signal</keyword>
<evidence type="ECO:0000256" key="2">
    <source>
        <dbReference type="SAM" id="SignalP"/>
    </source>
</evidence>
<organism evidence="3 4">
    <name type="scientific">Actinomadura macrotermitis</name>
    <dbReference type="NCBI Taxonomy" id="2585200"/>
    <lineage>
        <taxon>Bacteria</taxon>
        <taxon>Bacillati</taxon>
        <taxon>Actinomycetota</taxon>
        <taxon>Actinomycetes</taxon>
        <taxon>Streptosporangiales</taxon>
        <taxon>Thermomonosporaceae</taxon>
        <taxon>Actinomadura</taxon>
    </lineage>
</organism>
<dbReference type="Proteomes" id="UP000487268">
    <property type="component" value="Unassembled WGS sequence"/>
</dbReference>
<evidence type="ECO:0000313" key="4">
    <source>
        <dbReference type="Proteomes" id="UP000487268"/>
    </source>
</evidence>
<evidence type="ECO:0000313" key="3">
    <source>
        <dbReference type="EMBL" id="MQY08466.1"/>
    </source>
</evidence>
<feature type="signal peptide" evidence="2">
    <location>
        <begin position="1"/>
        <end position="26"/>
    </location>
</feature>
<keyword evidence="4" id="KW-1185">Reference proteome</keyword>
<evidence type="ECO:0008006" key="5">
    <source>
        <dbReference type="Google" id="ProtNLM"/>
    </source>
</evidence>
<evidence type="ECO:0000256" key="1">
    <source>
        <dbReference type="SAM" id="MobiDB-lite"/>
    </source>
</evidence>